<dbReference type="PANTHER" id="PTHR42866:SF2">
    <property type="entry name" value="3-DEOXY-MANNO-OCTULOSONATE CYTIDYLYLTRANSFERASE, MITOCHONDRIAL"/>
    <property type="match status" value="1"/>
</dbReference>
<dbReference type="GO" id="GO:0005829">
    <property type="term" value="C:cytosol"/>
    <property type="evidence" value="ECO:0007669"/>
    <property type="project" value="TreeGrafter"/>
</dbReference>
<dbReference type="AlphaFoldDB" id="A0A9C7C9K1"/>
<evidence type="ECO:0000256" key="1">
    <source>
        <dbReference type="ARBA" id="ARBA00004370"/>
    </source>
</evidence>
<dbReference type="NCBIfam" id="TIGR00466">
    <property type="entry name" value="kdsB"/>
    <property type="match status" value="1"/>
</dbReference>
<dbReference type="Pfam" id="PF02348">
    <property type="entry name" value="CTP_transf_3"/>
    <property type="match status" value="1"/>
</dbReference>
<dbReference type="GO" id="GO:0009103">
    <property type="term" value="P:lipopolysaccharide biosynthetic process"/>
    <property type="evidence" value="ECO:0007669"/>
    <property type="project" value="UniProtKB-UniRule"/>
</dbReference>
<dbReference type="PANTHER" id="PTHR42866">
    <property type="entry name" value="3-DEOXY-MANNO-OCTULOSONATE CYTIDYLYLTRANSFERASE"/>
    <property type="match status" value="1"/>
</dbReference>
<dbReference type="NCBIfam" id="NF003952">
    <property type="entry name" value="PRK05450.1-5"/>
    <property type="match status" value="1"/>
</dbReference>
<dbReference type="Gene3D" id="3.90.550.10">
    <property type="entry name" value="Spore Coat Polysaccharide Biosynthesis Protein SpsA, Chain A"/>
    <property type="match status" value="1"/>
</dbReference>
<reference evidence="6" key="1">
    <citation type="submission" date="2022-11" db="EMBL/GenBank/DDBJ databases">
        <title>Complete Genome Sequences of three Polynucleobacter sp. Subcluster PnecC Strains KF022, KF023, and KF032 Isolated from a Shallow Eutrophic Lake in Japan.</title>
        <authorList>
            <person name="Ogata Y."/>
            <person name="Watanabe K."/>
            <person name="Takemine S."/>
            <person name="Shindo C."/>
            <person name="Kurokawa R."/>
            <person name="Suda W."/>
        </authorList>
    </citation>
    <scope>NUCLEOTIDE SEQUENCE</scope>
    <source>
        <strain evidence="6">KF023</strain>
    </source>
</reference>
<accession>A0A9C7C9K1</accession>
<dbReference type="EMBL" id="AP026973">
    <property type="protein sequence ID" value="BDT76493.1"/>
    <property type="molecule type" value="Genomic_DNA"/>
</dbReference>
<dbReference type="NCBIfam" id="NF003950">
    <property type="entry name" value="PRK05450.1-3"/>
    <property type="match status" value="1"/>
</dbReference>
<sequence length="254" mass="27828">MNVDSKAPDFLVVIPARLGSTRLPRKPLADIGGKPMVIRVAERAKQSLAQSVVVATDSTEIQAACDEHRIECLLTSADHPTGTDRIAEVAQLLKLPNDALIVNVQGDEPLIPPELINQVARTLAKHEQCAISTVAVPITDVNEINNPNVVKVVLNRMGEALYFSRAAIPFVRDPQANQKTEHLRHLGIYAYRADFLQAYSRLEPAPPEQAEALEQLRALWNGYRIAVHIAPEAPPAGVDTPEDLDRVRQLLGNS</sequence>
<dbReference type="GO" id="GO:0016020">
    <property type="term" value="C:membrane"/>
    <property type="evidence" value="ECO:0007669"/>
    <property type="project" value="UniProtKB-SubCell"/>
</dbReference>
<evidence type="ECO:0000256" key="4">
    <source>
        <dbReference type="ARBA" id="ARBA00022985"/>
    </source>
</evidence>
<keyword evidence="2 5" id="KW-0808">Transferase</keyword>
<keyword evidence="3 5" id="KW-0548">Nucleotidyltransferase</keyword>
<comment type="subcellular location">
    <subcellularLocation>
        <location evidence="5">Cytoplasm</location>
    </subcellularLocation>
    <subcellularLocation>
        <location evidence="1">Membrane</location>
    </subcellularLocation>
</comment>
<evidence type="ECO:0000256" key="5">
    <source>
        <dbReference type="HAMAP-Rule" id="MF_00057"/>
    </source>
</evidence>
<evidence type="ECO:0000256" key="3">
    <source>
        <dbReference type="ARBA" id="ARBA00022695"/>
    </source>
</evidence>
<comment type="pathway">
    <text evidence="5">Nucleotide-sugar biosynthesis; CMP-3-deoxy-D-manno-octulosonate biosynthesis; CMP-3-deoxy-D-manno-octulosonate from 3-deoxy-D-manno-octulosonate and CTP: step 1/1.</text>
</comment>
<proteinExistence type="inferred from homology"/>
<evidence type="ECO:0000256" key="2">
    <source>
        <dbReference type="ARBA" id="ARBA00022679"/>
    </source>
</evidence>
<dbReference type="InterPro" id="IPR003329">
    <property type="entry name" value="Cytidylyl_trans"/>
</dbReference>
<evidence type="ECO:0000313" key="6">
    <source>
        <dbReference type="EMBL" id="BDT76493.1"/>
    </source>
</evidence>
<keyword evidence="5" id="KW-0963">Cytoplasm</keyword>
<comment type="catalytic activity">
    <reaction evidence="5">
        <text>3-deoxy-alpha-D-manno-oct-2-ulosonate + CTP = CMP-3-deoxy-beta-D-manno-octulosonate + diphosphate</text>
        <dbReference type="Rhea" id="RHEA:23448"/>
        <dbReference type="ChEBI" id="CHEBI:33019"/>
        <dbReference type="ChEBI" id="CHEBI:37563"/>
        <dbReference type="ChEBI" id="CHEBI:85986"/>
        <dbReference type="ChEBI" id="CHEBI:85987"/>
        <dbReference type="EC" id="2.7.7.38"/>
    </reaction>
</comment>
<dbReference type="CDD" id="cd02517">
    <property type="entry name" value="CMP-KDO-Synthetase"/>
    <property type="match status" value="1"/>
</dbReference>
<dbReference type="KEGG" id="pyt:PKF023_02960"/>
<dbReference type="NCBIfam" id="NF009905">
    <property type="entry name" value="PRK13368.1"/>
    <property type="match status" value="1"/>
</dbReference>
<comment type="function">
    <text evidence="5">Activates KDO (a required 8-carbon sugar) for incorporation into bacterial lipopolysaccharide in Gram-negative bacteria.</text>
</comment>
<dbReference type="GO" id="GO:0008690">
    <property type="term" value="F:3-deoxy-manno-octulosonate cytidylyltransferase activity"/>
    <property type="evidence" value="ECO:0007669"/>
    <property type="project" value="UniProtKB-UniRule"/>
</dbReference>
<name>A0A9C7C9K1_9BURK</name>
<dbReference type="InterPro" id="IPR004528">
    <property type="entry name" value="KdsB"/>
</dbReference>
<dbReference type="RefSeq" id="WP_281742851.1">
    <property type="nucleotide sequence ID" value="NZ_AP026973.1"/>
</dbReference>
<dbReference type="EC" id="2.7.7.38" evidence="5"/>
<dbReference type="HAMAP" id="MF_00057">
    <property type="entry name" value="KdsB"/>
    <property type="match status" value="1"/>
</dbReference>
<dbReference type="Proteomes" id="UP001211097">
    <property type="component" value="Chromosome"/>
</dbReference>
<comment type="similarity">
    <text evidence="5">Belongs to the KdsB family.</text>
</comment>
<gene>
    <name evidence="5 6" type="primary">kdsB</name>
    <name evidence="6" type="ORF">PKF023_02960</name>
</gene>
<dbReference type="GO" id="GO:0033468">
    <property type="term" value="P:CMP-keto-3-deoxy-D-manno-octulosonic acid biosynthetic process"/>
    <property type="evidence" value="ECO:0007669"/>
    <property type="project" value="UniProtKB-UniRule"/>
</dbReference>
<keyword evidence="4 5" id="KW-0448">Lipopolysaccharide biosynthesis</keyword>
<organism evidence="6">
    <name type="scientific">Polynucleobacter yangtzensis</name>
    <dbReference type="NCBI Taxonomy" id="1743159"/>
    <lineage>
        <taxon>Bacteria</taxon>
        <taxon>Pseudomonadati</taxon>
        <taxon>Pseudomonadota</taxon>
        <taxon>Betaproteobacteria</taxon>
        <taxon>Burkholderiales</taxon>
        <taxon>Burkholderiaceae</taxon>
        <taxon>Polynucleobacter</taxon>
    </lineage>
</organism>
<dbReference type="SUPFAM" id="SSF53448">
    <property type="entry name" value="Nucleotide-diphospho-sugar transferases"/>
    <property type="match status" value="1"/>
</dbReference>
<dbReference type="FunFam" id="3.90.550.10:FF:000011">
    <property type="entry name" value="3-deoxy-manno-octulosonate cytidylyltransferase"/>
    <property type="match status" value="1"/>
</dbReference>
<protein>
    <recommendedName>
        <fullName evidence="5">3-deoxy-manno-octulosonate cytidylyltransferase</fullName>
        <ecNumber evidence="5">2.7.7.38</ecNumber>
    </recommendedName>
    <alternativeName>
        <fullName evidence="5">CMP-2-keto-3-deoxyoctulosonic acid synthase</fullName>
        <shortName evidence="5">CKS</shortName>
        <shortName evidence="5">CMP-KDO synthase</shortName>
    </alternativeName>
</protein>
<dbReference type="InterPro" id="IPR029044">
    <property type="entry name" value="Nucleotide-diphossugar_trans"/>
</dbReference>